<keyword evidence="2" id="KW-0732">Signal</keyword>
<feature type="compositionally biased region" description="Low complexity" evidence="1">
    <location>
        <begin position="24"/>
        <end position="48"/>
    </location>
</feature>
<evidence type="ECO:0000256" key="2">
    <source>
        <dbReference type="SAM" id="SignalP"/>
    </source>
</evidence>
<feature type="region of interest" description="Disordered" evidence="1">
    <location>
        <begin position="24"/>
        <end position="158"/>
    </location>
</feature>
<gene>
    <name evidence="4" type="ORF">HNP84_003141</name>
</gene>
<comment type="caution">
    <text evidence="4">The sequence shown here is derived from an EMBL/GenBank/DDBJ whole genome shotgun (WGS) entry which is preliminary data.</text>
</comment>
<dbReference type="AlphaFoldDB" id="A0A840PBN6"/>
<evidence type="ECO:0000256" key="1">
    <source>
        <dbReference type="SAM" id="MobiDB-lite"/>
    </source>
</evidence>
<dbReference type="EMBL" id="JACHGN010000006">
    <property type="protein sequence ID" value="MBB5133415.1"/>
    <property type="molecule type" value="Genomic_DNA"/>
</dbReference>
<dbReference type="InterPro" id="IPR025711">
    <property type="entry name" value="PepSY"/>
</dbReference>
<dbReference type="Proteomes" id="UP000578449">
    <property type="component" value="Unassembled WGS sequence"/>
</dbReference>
<evidence type="ECO:0000259" key="3">
    <source>
        <dbReference type="Pfam" id="PF03413"/>
    </source>
</evidence>
<dbReference type="Gene3D" id="3.10.450.40">
    <property type="match status" value="1"/>
</dbReference>
<feature type="signal peptide" evidence="2">
    <location>
        <begin position="1"/>
        <end position="25"/>
    </location>
</feature>
<feature type="domain" description="PepSY" evidence="3">
    <location>
        <begin position="59"/>
        <end position="116"/>
    </location>
</feature>
<feature type="compositionally biased region" description="Acidic residues" evidence="1">
    <location>
        <begin position="125"/>
        <end position="158"/>
    </location>
</feature>
<evidence type="ECO:0000313" key="4">
    <source>
        <dbReference type="EMBL" id="MBB5133415.1"/>
    </source>
</evidence>
<evidence type="ECO:0000313" key="5">
    <source>
        <dbReference type="Proteomes" id="UP000578449"/>
    </source>
</evidence>
<feature type="chain" id="PRO_5032615822" description="PepSY domain-containing protein" evidence="2">
    <location>
        <begin position="26"/>
        <end position="158"/>
    </location>
</feature>
<reference evidence="4 5" key="1">
    <citation type="submission" date="2020-08" db="EMBL/GenBank/DDBJ databases">
        <title>Genomic Encyclopedia of Type Strains, Phase IV (KMG-IV): sequencing the most valuable type-strain genomes for metagenomic binning, comparative biology and taxonomic classification.</title>
        <authorList>
            <person name="Goeker M."/>
        </authorList>
    </citation>
    <scope>NUCLEOTIDE SEQUENCE [LARGE SCALE GENOMIC DNA]</scope>
    <source>
        <strain evidence="4 5">DSM 45615</strain>
    </source>
</reference>
<keyword evidence="5" id="KW-1185">Reference proteome</keyword>
<name>A0A840PBN6_9ACTN</name>
<organism evidence="4 5">
    <name type="scientific">Thermocatellispora tengchongensis</name>
    <dbReference type="NCBI Taxonomy" id="1073253"/>
    <lineage>
        <taxon>Bacteria</taxon>
        <taxon>Bacillati</taxon>
        <taxon>Actinomycetota</taxon>
        <taxon>Actinomycetes</taxon>
        <taxon>Streptosporangiales</taxon>
        <taxon>Streptosporangiaceae</taxon>
        <taxon>Thermocatellispora</taxon>
    </lineage>
</organism>
<proteinExistence type="predicted"/>
<sequence>MRKPAIVLSGLALAALAAGGGVAFADQNPAATPGTTATPAPSTGGPSTDSRETVREPAVSAEEAQRTALAKVPGGWIVSTELDDDDDRDTPVWEIEIAEASGARHDVTVNATGGEIMTGGSGTQDDADDTPDADDNADDNDTADDNETTDADDTADDD</sequence>
<dbReference type="RefSeq" id="WP_185050386.1">
    <property type="nucleotide sequence ID" value="NZ_BAABIX010000001.1"/>
</dbReference>
<accession>A0A840PBN6</accession>
<protein>
    <recommendedName>
        <fullName evidence="3">PepSY domain-containing protein</fullName>
    </recommendedName>
</protein>
<dbReference type="Pfam" id="PF03413">
    <property type="entry name" value="PepSY"/>
    <property type="match status" value="1"/>
</dbReference>